<dbReference type="GO" id="GO:0004519">
    <property type="term" value="F:endonuclease activity"/>
    <property type="evidence" value="ECO:0007669"/>
    <property type="project" value="UniProtKB-KW"/>
</dbReference>
<evidence type="ECO:0000259" key="4">
    <source>
        <dbReference type="Pfam" id="PF01420"/>
    </source>
</evidence>
<keyword evidence="5" id="KW-0378">Hydrolase</keyword>
<protein>
    <submittedName>
        <fullName evidence="5">Restriction endonuclease subunit S</fullName>
        <ecNumber evidence="5">3.1.21.-</ecNumber>
    </submittedName>
</protein>
<dbReference type="InterPro" id="IPR044946">
    <property type="entry name" value="Restrct_endonuc_typeI_TRD_sf"/>
</dbReference>
<proteinExistence type="inferred from homology"/>
<feature type="domain" description="Type I restriction modification DNA specificity" evidence="4">
    <location>
        <begin position="230"/>
        <end position="404"/>
    </location>
</feature>
<evidence type="ECO:0000256" key="2">
    <source>
        <dbReference type="ARBA" id="ARBA00022747"/>
    </source>
</evidence>
<keyword evidence="5" id="KW-0255">Endonuclease</keyword>
<dbReference type="SUPFAM" id="SSF116734">
    <property type="entry name" value="DNA methylase specificity domain"/>
    <property type="match status" value="2"/>
</dbReference>
<dbReference type="Gene3D" id="1.10.287.1120">
    <property type="entry name" value="Bipartite methylase S protein"/>
    <property type="match status" value="1"/>
</dbReference>
<dbReference type="Gene3D" id="3.90.220.20">
    <property type="entry name" value="DNA methylase specificity domains"/>
    <property type="match status" value="2"/>
</dbReference>
<comment type="caution">
    <text evidence="5">The sequence shown here is derived from an EMBL/GenBank/DDBJ whole genome shotgun (WGS) entry which is preliminary data.</text>
</comment>
<evidence type="ECO:0000256" key="1">
    <source>
        <dbReference type="ARBA" id="ARBA00010923"/>
    </source>
</evidence>
<evidence type="ECO:0000313" key="6">
    <source>
        <dbReference type="Proteomes" id="UP001596501"/>
    </source>
</evidence>
<keyword evidence="3" id="KW-0238">DNA-binding</keyword>
<feature type="domain" description="Type I restriction modification DNA specificity" evidence="4">
    <location>
        <begin position="27"/>
        <end position="200"/>
    </location>
</feature>
<dbReference type="InterPro" id="IPR052021">
    <property type="entry name" value="Type-I_RS_S_subunit"/>
</dbReference>
<dbReference type="Proteomes" id="UP001596501">
    <property type="component" value="Unassembled WGS sequence"/>
</dbReference>
<dbReference type="PANTHER" id="PTHR30408:SF12">
    <property type="entry name" value="TYPE I RESTRICTION ENZYME MJAVIII SPECIFICITY SUBUNIT"/>
    <property type="match status" value="1"/>
</dbReference>
<keyword evidence="6" id="KW-1185">Reference proteome</keyword>
<dbReference type="GO" id="GO:0016787">
    <property type="term" value="F:hydrolase activity"/>
    <property type="evidence" value="ECO:0007669"/>
    <property type="project" value="UniProtKB-KW"/>
</dbReference>
<dbReference type="Pfam" id="PF01420">
    <property type="entry name" value="Methylase_S"/>
    <property type="match status" value="2"/>
</dbReference>
<name>A0ABW2QRH3_9BURK</name>
<dbReference type="InterPro" id="IPR000055">
    <property type="entry name" value="Restrct_endonuc_typeI_TRD"/>
</dbReference>
<evidence type="ECO:0000256" key="3">
    <source>
        <dbReference type="ARBA" id="ARBA00023125"/>
    </source>
</evidence>
<reference evidence="6" key="1">
    <citation type="journal article" date="2019" name="Int. J. Syst. Evol. Microbiol.">
        <title>The Global Catalogue of Microorganisms (GCM) 10K type strain sequencing project: providing services to taxonomists for standard genome sequencing and annotation.</title>
        <authorList>
            <consortium name="The Broad Institute Genomics Platform"/>
            <consortium name="The Broad Institute Genome Sequencing Center for Infectious Disease"/>
            <person name="Wu L."/>
            <person name="Ma J."/>
        </authorList>
    </citation>
    <scope>NUCLEOTIDE SEQUENCE [LARGE SCALE GENOMIC DNA]</scope>
    <source>
        <strain evidence="6">CGMCC 1.12371</strain>
    </source>
</reference>
<evidence type="ECO:0000313" key="5">
    <source>
        <dbReference type="EMBL" id="MFC7410902.1"/>
    </source>
</evidence>
<accession>A0ABW2QRH3</accession>
<keyword evidence="2" id="KW-0680">Restriction system</keyword>
<dbReference type="EMBL" id="JBHTCA010000021">
    <property type="protein sequence ID" value="MFC7410902.1"/>
    <property type="molecule type" value="Genomic_DNA"/>
</dbReference>
<dbReference type="PANTHER" id="PTHR30408">
    <property type="entry name" value="TYPE-1 RESTRICTION ENZYME ECOKI SPECIFICITY PROTEIN"/>
    <property type="match status" value="1"/>
</dbReference>
<dbReference type="EC" id="3.1.21.-" evidence="5"/>
<gene>
    <name evidence="5" type="ORF">ACFQPB_18745</name>
</gene>
<comment type="similarity">
    <text evidence="1">Belongs to the type-I restriction system S methylase family.</text>
</comment>
<organism evidence="5 6">
    <name type="scientific">Hydrogenophaga atypica</name>
    <dbReference type="NCBI Taxonomy" id="249409"/>
    <lineage>
        <taxon>Bacteria</taxon>
        <taxon>Pseudomonadati</taxon>
        <taxon>Pseudomonadota</taxon>
        <taxon>Betaproteobacteria</taxon>
        <taxon>Burkholderiales</taxon>
        <taxon>Comamonadaceae</taxon>
        <taxon>Hydrogenophaga</taxon>
    </lineage>
</organism>
<keyword evidence="5" id="KW-0540">Nuclease</keyword>
<sequence>MNTELREPSAKYLLLGQYQHTEIGPIPTDWEVKRLKDISPNQSVGLVINPSTYFDTRGTVPMLVGSNVAENRIDWEGARRITSESNKRLPASRIYANDLVTVRVGDPGITAVVSREHSGSNCASMMIVRSHPSFDSTWLCHLMNSSYGRSRIESVQYGTAQKQFNISDAVDFQYPVPPLPEQRAIATALSDVDALIAGLERLIAKKRDIKQAAMQQLLTGQTRLPGFLGDWIVKKLGEVADVIDPHPSHRAPDEFPNGIPFLGIGDLDSTGNIVGGKLRLVNPVVLAEHMQRYSLDDALIGLGRVASIGKVVALKRLGEHYAISPTLGVIRGTLAKRDFLLHALKSRFVTDQFTKIMSGSTRSSVGMAVLRELQVLLPSTVREQEAVATVLSDMDADLSALEARLAKTRAIKQGMMQELLTGRTRLV</sequence>
<dbReference type="RefSeq" id="WP_382226528.1">
    <property type="nucleotide sequence ID" value="NZ_JBHTCA010000021.1"/>
</dbReference>